<proteinExistence type="predicted"/>
<protein>
    <submittedName>
        <fullName evidence="3">Glycoside hydrolase family 79 protein</fullName>
    </submittedName>
</protein>
<accession>A0A0C3DQB6</accession>
<dbReference type="InterPro" id="IPR017853">
    <property type="entry name" value="GH"/>
</dbReference>
<feature type="domain" description="Beta-glucuronidase C-terminal" evidence="2">
    <location>
        <begin position="296"/>
        <end position="399"/>
    </location>
</feature>
<dbReference type="InterPro" id="IPR013780">
    <property type="entry name" value="Glyco_hydro_b"/>
</dbReference>
<dbReference type="STRING" id="1036808.A0A0C3DQB6"/>
<dbReference type="AlphaFoldDB" id="A0A0C3DQB6"/>
<dbReference type="Gene3D" id="3.20.20.80">
    <property type="entry name" value="Glycosidases"/>
    <property type="match status" value="1"/>
</dbReference>
<dbReference type="InParanoid" id="A0A0C3DQB6"/>
<dbReference type="GO" id="GO:0016787">
    <property type="term" value="F:hydrolase activity"/>
    <property type="evidence" value="ECO:0007669"/>
    <property type="project" value="UniProtKB-KW"/>
</dbReference>
<organism evidence="3 4">
    <name type="scientific">Scleroderma citrinum Foug A</name>
    <dbReference type="NCBI Taxonomy" id="1036808"/>
    <lineage>
        <taxon>Eukaryota</taxon>
        <taxon>Fungi</taxon>
        <taxon>Dikarya</taxon>
        <taxon>Basidiomycota</taxon>
        <taxon>Agaricomycotina</taxon>
        <taxon>Agaricomycetes</taxon>
        <taxon>Agaricomycetidae</taxon>
        <taxon>Boletales</taxon>
        <taxon>Sclerodermatineae</taxon>
        <taxon>Sclerodermataceae</taxon>
        <taxon>Scleroderma</taxon>
    </lineage>
</organism>
<dbReference type="Gene3D" id="2.60.40.1180">
    <property type="entry name" value="Golgi alpha-mannosidase II"/>
    <property type="match status" value="1"/>
</dbReference>
<reference evidence="3 4" key="1">
    <citation type="submission" date="2014-04" db="EMBL/GenBank/DDBJ databases">
        <authorList>
            <consortium name="DOE Joint Genome Institute"/>
            <person name="Kuo A."/>
            <person name="Kohler A."/>
            <person name="Nagy L.G."/>
            <person name="Floudas D."/>
            <person name="Copeland A."/>
            <person name="Barry K.W."/>
            <person name="Cichocki N."/>
            <person name="Veneault-Fourrey C."/>
            <person name="LaButti K."/>
            <person name="Lindquist E.A."/>
            <person name="Lipzen A."/>
            <person name="Lundell T."/>
            <person name="Morin E."/>
            <person name="Murat C."/>
            <person name="Sun H."/>
            <person name="Tunlid A."/>
            <person name="Henrissat B."/>
            <person name="Grigoriev I.V."/>
            <person name="Hibbett D.S."/>
            <person name="Martin F."/>
            <person name="Nordberg H.P."/>
            <person name="Cantor M.N."/>
            <person name="Hua S.X."/>
        </authorList>
    </citation>
    <scope>NUCLEOTIDE SEQUENCE [LARGE SCALE GENOMIC DNA]</scope>
    <source>
        <strain evidence="3 4">Foug A</strain>
    </source>
</reference>
<feature type="transmembrane region" description="Helical" evidence="1">
    <location>
        <begin position="470"/>
        <end position="492"/>
    </location>
</feature>
<evidence type="ECO:0000259" key="2">
    <source>
        <dbReference type="Pfam" id="PF16862"/>
    </source>
</evidence>
<dbReference type="PANTHER" id="PTHR36183:SF2">
    <property type="entry name" value="BETA-GLUCURONIDASE C-TERMINAL DOMAIN-CONTAINING PROTEIN"/>
    <property type="match status" value="1"/>
</dbReference>
<keyword evidence="1" id="KW-0472">Membrane</keyword>
<dbReference type="PANTHER" id="PTHR36183">
    <property type="entry name" value="BETA-GLUCURONIDASE"/>
    <property type="match status" value="1"/>
</dbReference>
<dbReference type="EMBL" id="KN822087">
    <property type="protein sequence ID" value="KIM58384.1"/>
    <property type="molecule type" value="Genomic_DNA"/>
</dbReference>
<keyword evidence="3" id="KW-0378">Hydrolase</keyword>
<dbReference type="SUPFAM" id="SSF51445">
    <property type="entry name" value="(Trans)glycosidases"/>
    <property type="match status" value="1"/>
</dbReference>
<dbReference type="InterPro" id="IPR052974">
    <property type="entry name" value="GH79_Enzymes"/>
</dbReference>
<dbReference type="Proteomes" id="UP000053989">
    <property type="component" value="Unassembled WGS sequence"/>
</dbReference>
<name>A0A0C3DQB6_9AGAM</name>
<dbReference type="HOGENOM" id="CLU_023945_0_0_1"/>
<gene>
    <name evidence="3" type="ORF">SCLCIDRAFT_1218755</name>
</gene>
<dbReference type="InterPro" id="IPR031728">
    <property type="entry name" value="GlcAase_C"/>
</dbReference>
<sequence>MLGNISSLVDVKWFLGLPFNDTSNLRLQIAEIGEAVLDPGGYLLGLQVGNEPDLYAAHGLRPSTYAPSDYVDELGTMVKAIADDPSIKIKNNLVVPSVSGTWTPQQVFDTGLIASYGKAVGYLAIEHYPTDNCYAHYGFGHPVYPQDVFSNYLNHTSAQALVQPYLNASAYAASVGKPFVMMETNTASCGGFPGLSDSFGAAMWATDIALQMGAAGFWGAMLHVGGQGVYYNPFTPPPTNQSSYHQWTIGSVFYSSLFVAEALGSSGTARLVDLTNSLTSSTPGGSLAAAMYTPVYAVYENDAPARLIVFNFVTDASGASTVQFQFGMSGGNVPPSVQVKYLLAPSVSEKHNITWAGQTFGSTFESDGRLQGTPSITTISCSISSNSCTVPLPAPCIALIFLTSSAFSESNPSTTVTFATTAATKTHNTATIDPSVLATSNGMSGNMRDQLASTSYDTDAAMAAGPTGTVLVALTGVVSLVIGAWMGAGAIWV</sequence>
<dbReference type="Pfam" id="PF16862">
    <property type="entry name" value="Glyco_hydro_79C"/>
    <property type="match status" value="1"/>
</dbReference>
<keyword evidence="4" id="KW-1185">Reference proteome</keyword>
<evidence type="ECO:0000313" key="4">
    <source>
        <dbReference type="Proteomes" id="UP000053989"/>
    </source>
</evidence>
<reference evidence="4" key="2">
    <citation type="submission" date="2015-01" db="EMBL/GenBank/DDBJ databases">
        <title>Evolutionary Origins and Diversification of the Mycorrhizal Mutualists.</title>
        <authorList>
            <consortium name="DOE Joint Genome Institute"/>
            <consortium name="Mycorrhizal Genomics Consortium"/>
            <person name="Kohler A."/>
            <person name="Kuo A."/>
            <person name="Nagy L.G."/>
            <person name="Floudas D."/>
            <person name="Copeland A."/>
            <person name="Barry K.W."/>
            <person name="Cichocki N."/>
            <person name="Veneault-Fourrey C."/>
            <person name="LaButti K."/>
            <person name="Lindquist E.A."/>
            <person name="Lipzen A."/>
            <person name="Lundell T."/>
            <person name="Morin E."/>
            <person name="Murat C."/>
            <person name="Riley R."/>
            <person name="Ohm R."/>
            <person name="Sun H."/>
            <person name="Tunlid A."/>
            <person name="Henrissat B."/>
            <person name="Grigoriev I.V."/>
            <person name="Hibbett D.S."/>
            <person name="Martin F."/>
        </authorList>
    </citation>
    <scope>NUCLEOTIDE SEQUENCE [LARGE SCALE GENOMIC DNA]</scope>
    <source>
        <strain evidence="4">Foug A</strain>
    </source>
</reference>
<evidence type="ECO:0000313" key="3">
    <source>
        <dbReference type="EMBL" id="KIM58384.1"/>
    </source>
</evidence>
<evidence type="ECO:0000256" key="1">
    <source>
        <dbReference type="SAM" id="Phobius"/>
    </source>
</evidence>
<dbReference type="OrthoDB" id="2796951at2759"/>
<keyword evidence="1" id="KW-0812">Transmembrane</keyword>
<keyword evidence="1" id="KW-1133">Transmembrane helix</keyword>